<evidence type="ECO:0000256" key="5">
    <source>
        <dbReference type="PROSITE-ProRule" id="PRU00520"/>
    </source>
</evidence>
<dbReference type="InterPro" id="IPR036046">
    <property type="entry name" value="Acylphosphatase-like_dom_sf"/>
</dbReference>
<dbReference type="PANTHER" id="PTHR47268">
    <property type="entry name" value="ACYLPHOSPHATASE"/>
    <property type="match status" value="1"/>
</dbReference>
<gene>
    <name evidence="8" type="ORF">AN218_05350</name>
</gene>
<dbReference type="Pfam" id="PF00708">
    <property type="entry name" value="Acylphosphatase"/>
    <property type="match status" value="1"/>
</dbReference>
<protein>
    <recommendedName>
        <fullName evidence="3 5">acylphosphatase</fullName>
        <ecNumber evidence="2 5">3.6.1.7</ecNumber>
    </recommendedName>
</protein>
<dbReference type="RefSeq" id="WP_070015451.1">
    <property type="nucleotide sequence ID" value="NZ_LJGW01000103.1"/>
</dbReference>
<dbReference type="Proteomes" id="UP000176005">
    <property type="component" value="Unassembled WGS sequence"/>
</dbReference>
<dbReference type="InterPro" id="IPR020456">
    <property type="entry name" value="Acylphosphatase"/>
</dbReference>
<sequence length="107" mass="11528">MTPGIAKPSDNNDRSAAGVRLTAWVRGRVQGVGFRWFTRAAALRIGGLEGFVVNLGDGRVQVVAEGARAECERLLGWLRSDDTPGQVDGVTEIWDEPRGGYAGFAIR</sequence>
<comment type="similarity">
    <text evidence="1 6">Belongs to the acylphosphatase family.</text>
</comment>
<dbReference type="EMBL" id="LJGW01000103">
    <property type="protein sequence ID" value="OEV13073.1"/>
    <property type="molecule type" value="Genomic_DNA"/>
</dbReference>
<evidence type="ECO:0000256" key="3">
    <source>
        <dbReference type="ARBA" id="ARBA00015991"/>
    </source>
</evidence>
<dbReference type="AlphaFoldDB" id="A0A1E7LAR6"/>
<evidence type="ECO:0000313" key="8">
    <source>
        <dbReference type="EMBL" id="OEV13073.1"/>
    </source>
</evidence>
<dbReference type="InterPro" id="IPR001792">
    <property type="entry name" value="Acylphosphatase-like_dom"/>
</dbReference>
<comment type="catalytic activity">
    <reaction evidence="4 5">
        <text>an acyl phosphate + H2O = a carboxylate + phosphate + H(+)</text>
        <dbReference type="Rhea" id="RHEA:14965"/>
        <dbReference type="ChEBI" id="CHEBI:15377"/>
        <dbReference type="ChEBI" id="CHEBI:15378"/>
        <dbReference type="ChEBI" id="CHEBI:29067"/>
        <dbReference type="ChEBI" id="CHEBI:43474"/>
        <dbReference type="ChEBI" id="CHEBI:59918"/>
        <dbReference type="EC" id="3.6.1.7"/>
    </reaction>
</comment>
<dbReference type="GO" id="GO:0003998">
    <property type="term" value="F:acylphosphatase activity"/>
    <property type="evidence" value="ECO:0007669"/>
    <property type="project" value="UniProtKB-EC"/>
</dbReference>
<dbReference type="Gene3D" id="3.30.70.100">
    <property type="match status" value="1"/>
</dbReference>
<reference evidence="8 9" key="1">
    <citation type="journal article" date="2016" name="Front. Microbiol.">
        <title>Comparative Genomics Analysis of Streptomyces Species Reveals Their Adaptation to the Marine Environment and Their Diversity at the Genomic Level.</title>
        <authorList>
            <person name="Tian X."/>
            <person name="Zhang Z."/>
            <person name="Yang T."/>
            <person name="Chen M."/>
            <person name="Li J."/>
            <person name="Chen F."/>
            <person name="Yang J."/>
            <person name="Li W."/>
            <person name="Zhang B."/>
            <person name="Zhang Z."/>
            <person name="Wu J."/>
            <person name="Zhang C."/>
            <person name="Long L."/>
            <person name="Xiao J."/>
        </authorList>
    </citation>
    <scope>NUCLEOTIDE SEQUENCE [LARGE SCALE GENOMIC DNA]</scope>
    <source>
        <strain evidence="8 9">SCSIO 10429</strain>
    </source>
</reference>
<keyword evidence="9" id="KW-1185">Reference proteome</keyword>
<feature type="active site" evidence="5">
    <location>
        <position position="35"/>
    </location>
</feature>
<dbReference type="NCBIfam" id="NF010997">
    <property type="entry name" value="PRK14422.1"/>
    <property type="match status" value="1"/>
</dbReference>
<evidence type="ECO:0000256" key="4">
    <source>
        <dbReference type="ARBA" id="ARBA00047645"/>
    </source>
</evidence>
<dbReference type="PROSITE" id="PS00150">
    <property type="entry name" value="ACYLPHOSPHATASE_1"/>
    <property type="match status" value="1"/>
</dbReference>
<comment type="caution">
    <text evidence="8">The sequence shown here is derived from an EMBL/GenBank/DDBJ whole genome shotgun (WGS) entry which is preliminary data.</text>
</comment>
<name>A0A1E7LAR6_9ACTN</name>
<feature type="active site" evidence="5">
    <location>
        <position position="54"/>
    </location>
</feature>
<feature type="domain" description="Acylphosphatase-like" evidence="7">
    <location>
        <begin position="20"/>
        <end position="107"/>
    </location>
</feature>
<dbReference type="SUPFAM" id="SSF54975">
    <property type="entry name" value="Acylphosphatase/BLUF domain-like"/>
    <property type="match status" value="1"/>
</dbReference>
<dbReference type="PATRIC" id="fig|518642.10.peg.1253"/>
<dbReference type="InterPro" id="IPR017968">
    <property type="entry name" value="Acylphosphatase_CS"/>
</dbReference>
<evidence type="ECO:0000256" key="2">
    <source>
        <dbReference type="ARBA" id="ARBA00012150"/>
    </source>
</evidence>
<evidence type="ECO:0000313" key="9">
    <source>
        <dbReference type="Proteomes" id="UP000176005"/>
    </source>
</evidence>
<organism evidence="8 9">
    <name type="scientific">Streptomyces nanshensis</name>
    <dbReference type="NCBI Taxonomy" id="518642"/>
    <lineage>
        <taxon>Bacteria</taxon>
        <taxon>Bacillati</taxon>
        <taxon>Actinomycetota</taxon>
        <taxon>Actinomycetes</taxon>
        <taxon>Kitasatosporales</taxon>
        <taxon>Streptomycetaceae</taxon>
        <taxon>Streptomyces</taxon>
    </lineage>
</organism>
<evidence type="ECO:0000256" key="6">
    <source>
        <dbReference type="RuleBase" id="RU004168"/>
    </source>
</evidence>
<dbReference type="PROSITE" id="PS51160">
    <property type="entry name" value="ACYLPHOSPHATASE_3"/>
    <property type="match status" value="1"/>
</dbReference>
<dbReference type="PANTHER" id="PTHR47268:SF4">
    <property type="entry name" value="ACYLPHOSPHATASE"/>
    <property type="match status" value="1"/>
</dbReference>
<dbReference type="EC" id="3.6.1.7" evidence="2 5"/>
<accession>A0A1E7LAR6</accession>
<keyword evidence="5" id="KW-0378">Hydrolase</keyword>
<evidence type="ECO:0000259" key="7">
    <source>
        <dbReference type="PROSITE" id="PS51160"/>
    </source>
</evidence>
<proteinExistence type="inferred from homology"/>
<evidence type="ECO:0000256" key="1">
    <source>
        <dbReference type="ARBA" id="ARBA00005614"/>
    </source>
</evidence>